<sequence>MIRSILLILSAILALFTTLAHTKDDRLRMYAFTSKDCNGPPAGGNIDVKRQECMHIPGGALSIRPLAHKHQKWVQDVNQDQAHCEIFTFTQYGCFKDYLDQSRDLPEFISDCIEATDQPILSVSFNCSAKAHEPKAKIITNTSTWYEIGTATIWVSEDNSFVSVHQRTTYTKTSEIISTIDTKSSTTHTVWVEPTTPPVVIVTVTVEPSATAQTTVTMIVPPVVIAPTTIPSLVMPAPPDNPSMKTITLRDGLSPATAPSHMDAEPINRETDNETDDETEQDTQRLVARGRGRWKGPRKGVWMLHPWTMGLLCYDCYAKSSTNTHKFECRSGPFNPIDCGEMPASPTVTEIVTVTPTVTLGLSEAPYVLEKRKSWHRRVTFEHPWFPGTIMCADAEWEKRGQSKSEIRIQKPGENMKKCNKQKDDQLQDIGVYITTTTVTTAAPPKTVYTSEASTKTVIVTPTSTPTLTLAAITTTVPSGIISTVTISTVTLYSYAAPPHADL</sequence>
<dbReference type="OrthoDB" id="3691081at2759"/>
<gene>
    <name evidence="3" type="ORF">DDE83_003614</name>
</gene>
<reference evidence="4" key="1">
    <citation type="submission" date="2018-05" db="EMBL/GenBank/DDBJ databases">
        <title>Draft genome sequence of Stemphylium lycopersici strain CIDEFI 213.</title>
        <authorList>
            <person name="Medina R."/>
            <person name="Franco M.E.E."/>
            <person name="Lucentini C.G."/>
            <person name="Saparrat M.C.N."/>
            <person name="Balatti P.A."/>
        </authorList>
    </citation>
    <scope>NUCLEOTIDE SEQUENCE [LARGE SCALE GENOMIC DNA]</scope>
    <source>
        <strain evidence="4">CIDEFI 213</strain>
    </source>
</reference>
<protein>
    <submittedName>
        <fullName evidence="3">Uncharacterized protein</fullName>
    </submittedName>
</protein>
<evidence type="ECO:0000313" key="3">
    <source>
        <dbReference type="EMBL" id="RAR13088.1"/>
    </source>
</evidence>
<comment type="caution">
    <text evidence="3">The sequence shown here is derived from an EMBL/GenBank/DDBJ whole genome shotgun (WGS) entry which is preliminary data.</text>
</comment>
<proteinExistence type="predicted"/>
<keyword evidence="2" id="KW-0732">Signal</keyword>
<evidence type="ECO:0000256" key="1">
    <source>
        <dbReference type="SAM" id="MobiDB-lite"/>
    </source>
</evidence>
<dbReference type="STRING" id="183478.A0A364N6W6"/>
<dbReference type="AlphaFoldDB" id="A0A364N6W6"/>
<name>A0A364N6W6_STELY</name>
<feature type="region of interest" description="Disordered" evidence="1">
    <location>
        <begin position="236"/>
        <end position="283"/>
    </location>
</feature>
<evidence type="ECO:0000313" key="4">
    <source>
        <dbReference type="Proteomes" id="UP000249619"/>
    </source>
</evidence>
<feature type="chain" id="PRO_5016644188" evidence="2">
    <location>
        <begin position="23"/>
        <end position="503"/>
    </location>
</feature>
<accession>A0A364N6W6</accession>
<feature type="signal peptide" evidence="2">
    <location>
        <begin position="1"/>
        <end position="22"/>
    </location>
</feature>
<dbReference type="Proteomes" id="UP000249619">
    <property type="component" value="Unassembled WGS sequence"/>
</dbReference>
<feature type="compositionally biased region" description="Basic and acidic residues" evidence="1">
    <location>
        <begin position="262"/>
        <end position="272"/>
    </location>
</feature>
<evidence type="ECO:0000256" key="2">
    <source>
        <dbReference type="SAM" id="SignalP"/>
    </source>
</evidence>
<dbReference type="EMBL" id="QGDH01000041">
    <property type="protein sequence ID" value="RAR13088.1"/>
    <property type="molecule type" value="Genomic_DNA"/>
</dbReference>
<organism evidence="3 4">
    <name type="scientific">Stemphylium lycopersici</name>
    <name type="common">Tomato gray leaf spot disease fungus</name>
    <name type="synonym">Thyrospora lycopersici</name>
    <dbReference type="NCBI Taxonomy" id="183478"/>
    <lineage>
        <taxon>Eukaryota</taxon>
        <taxon>Fungi</taxon>
        <taxon>Dikarya</taxon>
        <taxon>Ascomycota</taxon>
        <taxon>Pezizomycotina</taxon>
        <taxon>Dothideomycetes</taxon>
        <taxon>Pleosporomycetidae</taxon>
        <taxon>Pleosporales</taxon>
        <taxon>Pleosporineae</taxon>
        <taxon>Pleosporaceae</taxon>
        <taxon>Stemphylium</taxon>
    </lineage>
</organism>
<keyword evidence="4" id="KW-1185">Reference proteome</keyword>